<dbReference type="GO" id="GO:0004222">
    <property type="term" value="F:metalloendopeptidase activity"/>
    <property type="evidence" value="ECO:0007669"/>
    <property type="project" value="TreeGrafter"/>
</dbReference>
<proteinExistence type="predicted"/>
<organism evidence="1 2">
    <name type="scientific">Pomacea canaliculata</name>
    <name type="common">Golden apple snail</name>
    <dbReference type="NCBI Taxonomy" id="400727"/>
    <lineage>
        <taxon>Eukaryota</taxon>
        <taxon>Metazoa</taxon>
        <taxon>Spiralia</taxon>
        <taxon>Lophotrochozoa</taxon>
        <taxon>Mollusca</taxon>
        <taxon>Gastropoda</taxon>
        <taxon>Caenogastropoda</taxon>
        <taxon>Architaenioglossa</taxon>
        <taxon>Ampullarioidea</taxon>
        <taxon>Ampullariidae</taxon>
        <taxon>Pomacea</taxon>
    </lineage>
</organism>
<dbReference type="GO" id="GO:0016705">
    <property type="term" value="F:oxidoreductase activity, acting on paired donors, with incorporation or reduction of molecular oxygen"/>
    <property type="evidence" value="ECO:0007669"/>
    <property type="project" value="InterPro"/>
</dbReference>
<dbReference type="GO" id="GO:0004497">
    <property type="term" value="F:monooxygenase activity"/>
    <property type="evidence" value="ECO:0007669"/>
    <property type="project" value="InterPro"/>
</dbReference>
<dbReference type="Gene3D" id="4.10.70.10">
    <property type="entry name" value="Disintegrin domain"/>
    <property type="match status" value="1"/>
</dbReference>
<keyword evidence="2" id="KW-1185">Reference proteome</keyword>
<evidence type="ECO:0008006" key="3">
    <source>
        <dbReference type="Google" id="ProtNLM"/>
    </source>
</evidence>
<dbReference type="InterPro" id="IPR036436">
    <property type="entry name" value="Disintegrin_dom_sf"/>
</dbReference>
<dbReference type="SUPFAM" id="SSF48264">
    <property type="entry name" value="Cytochrome P450"/>
    <property type="match status" value="1"/>
</dbReference>
<sequence>MTLKKGSTLNEVIARCHPTNRMQMPWLLTSVDDANLLKVVFDNCVGDMDTGFKIICWTQVYLLHHPDVQDKCGVEIHSRFSPCSIDSISPVLSSVSQRCFIESAQNEIPCGNGVVDFLEECDAGPDGLEGKDKCCSSICLLRENARCRQPLAPFAQTIVCVLEASVFPHVKCLKKSTGGPTNHASAKMFPFYLQQGECVPKEDAACGNGILDKNEECDVGESVRPEGKFSVQYVVLHKVIAMENRKLQVEENNVHKKLFHYETLKKSDISLHVRHHRDVDTGHVTARTYVTFFTLGIRRETPPFIKWNGLGRLLVR</sequence>
<reference evidence="1 2" key="1">
    <citation type="submission" date="2018-04" db="EMBL/GenBank/DDBJ databases">
        <title>The genome of golden apple snail Pomacea canaliculata provides insight into stress tolerance and invasive adaptation.</title>
        <authorList>
            <person name="Liu C."/>
            <person name="Liu B."/>
            <person name="Ren Y."/>
            <person name="Zhang Y."/>
            <person name="Wang H."/>
            <person name="Li S."/>
            <person name="Jiang F."/>
            <person name="Yin L."/>
            <person name="Zhang G."/>
            <person name="Qian W."/>
            <person name="Fan W."/>
        </authorList>
    </citation>
    <scope>NUCLEOTIDE SEQUENCE [LARGE SCALE GENOMIC DNA]</scope>
    <source>
        <strain evidence="1">SZHN2017</strain>
        <tissue evidence="1">Muscle</tissue>
    </source>
</reference>
<dbReference type="PANTHER" id="PTHR45702:SF2">
    <property type="entry name" value="KUZBANIAN, ISOFORM A"/>
    <property type="match status" value="1"/>
</dbReference>
<gene>
    <name evidence="1" type="ORF">C0Q70_00622</name>
</gene>
<accession>A0A2T7PXA6</accession>
<dbReference type="OrthoDB" id="5951731at2759"/>
<dbReference type="InterPro" id="IPR036396">
    <property type="entry name" value="Cyt_P450_sf"/>
</dbReference>
<dbReference type="GO" id="GO:0007219">
    <property type="term" value="P:Notch signaling pathway"/>
    <property type="evidence" value="ECO:0007669"/>
    <property type="project" value="TreeGrafter"/>
</dbReference>
<comment type="caution">
    <text evidence="1">The sequence shown here is derived from an EMBL/GenBank/DDBJ whole genome shotgun (WGS) entry which is preliminary data.</text>
</comment>
<dbReference type="GO" id="GO:0006509">
    <property type="term" value="P:membrane protein ectodomain proteolysis"/>
    <property type="evidence" value="ECO:0007669"/>
    <property type="project" value="TreeGrafter"/>
</dbReference>
<dbReference type="GO" id="GO:0005506">
    <property type="term" value="F:iron ion binding"/>
    <property type="evidence" value="ECO:0007669"/>
    <property type="project" value="InterPro"/>
</dbReference>
<protein>
    <recommendedName>
        <fullName evidence="3">Disintegrin domain-containing protein</fullName>
    </recommendedName>
</protein>
<dbReference type="GO" id="GO:0005886">
    <property type="term" value="C:plasma membrane"/>
    <property type="evidence" value="ECO:0007669"/>
    <property type="project" value="TreeGrafter"/>
</dbReference>
<dbReference type="Proteomes" id="UP000245119">
    <property type="component" value="Linkage Group LG1"/>
</dbReference>
<dbReference type="GO" id="GO:0020037">
    <property type="term" value="F:heme binding"/>
    <property type="evidence" value="ECO:0007669"/>
    <property type="project" value="InterPro"/>
</dbReference>
<dbReference type="PANTHER" id="PTHR45702">
    <property type="entry name" value="ADAM10/ADAM17 METALLOPEPTIDASE FAMILY MEMBER"/>
    <property type="match status" value="1"/>
</dbReference>
<evidence type="ECO:0000313" key="1">
    <source>
        <dbReference type="EMBL" id="PVD38017.1"/>
    </source>
</evidence>
<name>A0A2T7PXA6_POMCA</name>
<dbReference type="InterPro" id="IPR051489">
    <property type="entry name" value="ADAM_Metalloproteinase"/>
</dbReference>
<evidence type="ECO:0000313" key="2">
    <source>
        <dbReference type="Proteomes" id="UP000245119"/>
    </source>
</evidence>
<dbReference type="EMBL" id="PZQS01000001">
    <property type="protein sequence ID" value="PVD38017.1"/>
    <property type="molecule type" value="Genomic_DNA"/>
</dbReference>
<dbReference type="AlphaFoldDB" id="A0A2T7PXA6"/>